<evidence type="ECO:0000256" key="6">
    <source>
        <dbReference type="SAM" id="Phobius"/>
    </source>
</evidence>
<gene>
    <name evidence="8" type="ORF">EHS24_003434</name>
</gene>
<keyword evidence="4 6" id="KW-1133">Transmembrane helix</keyword>
<proteinExistence type="predicted"/>
<evidence type="ECO:0000256" key="5">
    <source>
        <dbReference type="ARBA" id="ARBA00023136"/>
    </source>
</evidence>
<dbReference type="Gene3D" id="1.20.1740.10">
    <property type="entry name" value="Amino acid/polyamine transporter I"/>
    <property type="match status" value="1"/>
</dbReference>
<comment type="subcellular location">
    <subcellularLocation>
        <location evidence="1">Membrane</location>
        <topology evidence="1">Multi-pass membrane protein</topology>
    </subcellularLocation>
</comment>
<dbReference type="STRING" id="105984.A0A427XF52"/>
<name>A0A427XF52_9TREE</name>
<feature type="transmembrane region" description="Helical" evidence="6">
    <location>
        <begin position="387"/>
        <end position="404"/>
    </location>
</feature>
<dbReference type="InterPro" id="IPR004841">
    <property type="entry name" value="AA-permease/SLC12A_dom"/>
</dbReference>
<feature type="transmembrane region" description="Helical" evidence="6">
    <location>
        <begin position="286"/>
        <end position="307"/>
    </location>
</feature>
<dbReference type="AlphaFoldDB" id="A0A427XF52"/>
<dbReference type="PANTHER" id="PTHR43341">
    <property type="entry name" value="AMINO ACID PERMEASE"/>
    <property type="match status" value="1"/>
</dbReference>
<dbReference type="InterPro" id="IPR050524">
    <property type="entry name" value="APC_YAT"/>
</dbReference>
<feature type="transmembrane region" description="Helical" evidence="6">
    <location>
        <begin position="133"/>
        <end position="159"/>
    </location>
</feature>
<keyword evidence="3 6" id="KW-0812">Transmembrane</keyword>
<dbReference type="GO" id="GO:0016020">
    <property type="term" value="C:membrane"/>
    <property type="evidence" value="ECO:0007669"/>
    <property type="project" value="UniProtKB-SubCell"/>
</dbReference>
<evidence type="ECO:0000313" key="8">
    <source>
        <dbReference type="EMBL" id="RSH77462.1"/>
    </source>
</evidence>
<sequence length="560" mass="61438">MAEKRNSISSSGDSKGADVEAHVEPVGEIGGVDHGDHLRDTSDSTATVRGLKSRHLQLIGIGAAIGTGLFIGSARSLIYAGPLGATLAYAAYSLVIWGICLGTCEMATFLPIRGGLVAWSSMFLDEAAATALGWNYFYAATMFGCSDIIAFAGLFQFWLPDLSPAVWISIALVVITLLNSYHVKFFGESEFYLASLKVLLMVGIILMTFVVMLGGNPDHDRIGFRYWKDPGVMAEYYTTGPFARFLGFFQVFKIAAFSIGGPDLVAMSSAEAVQPRKTIPRATKSIVVRMALFFVLGAICMGILVPYNDADLKEAVATGVGANASAFVVGMNRVHIKVLPHIFNAIVCTSALSCSNGFAYIATRLLHALASEGKAPKFFARTTKHGIPLFAYFAVLAIYCLAYLEVGTNSATVFGWFINLSSVGALINFAALAVLSLRFRAAIKKQGFDAEKLLPWYSRWTVPYTWFSLVFILIITLFQGWTVFVHGGWDLEEFFTSYFGLALVAVIFVAWKLYHKTKFVKLEDIDLTSRIAEFDSLDQYYEDHPIQSTTMWGRFLDKVF</sequence>
<feature type="transmembrane region" description="Helical" evidence="6">
    <location>
        <begin position="90"/>
        <end position="112"/>
    </location>
</feature>
<reference evidence="8 9" key="1">
    <citation type="submission" date="2018-11" db="EMBL/GenBank/DDBJ databases">
        <title>Genome sequence of Apiotrichum porosum DSM 27194.</title>
        <authorList>
            <person name="Aliyu H."/>
            <person name="Gorte O."/>
            <person name="Ochsenreither K."/>
        </authorList>
    </citation>
    <scope>NUCLEOTIDE SEQUENCE [LARGE SCALE GENOMIC DNA]</scope>
    <source>
        <strain evidence="8 9">DSM 27194</strain>
    </source>
</reference>
<protein>
    <recommendedName>
        <fullName evidence="7">Amino acid permease/ SLC12A domain-containing protein</fullName>
    </recommendedName>
</protein>
<dbReference type="GO" id="GO:0015171">
    <property type="term" value="F:amino acid transmembrane transporter activity"/>
    <property type="evidence" value="ECO:0007669"/>
    <property type="project" value="TreeGrafter"/>
</dbReference>
<evidence type="ECO:0000256" key="3">
    <source>
        <dbReference type="ARBA" id="ARBA00022692"/>
    </source>
</evidence>
<feature type="transmembrane region" description="Helical" evidence="6">
    <location>
        <begin position="165"/>
        <end position="183"/>
    </location>
</feature>
<dbReference type="GeneID" id="39587977"/>
<evidence type="ECO:0000256" key="1">
    <source>
        <dbReference type="ARBA" id="ARBA00004141"/>
    </source>
</evidence>
<dbReference type="Proteomes" id="UP000279236">
    <property type="component" value="Unassembled WGS sequence"/>
</dbReference>
<organism evidence="8 9">
    <name type="scientific">Apiotrichum porosum</name>
    <dbReference type="NCBI Taxonomy" id="105984"/>
    <lineage>
        <taxon>Eukaryota</taxon>
        <taxon>Fungi</taxon>
        <taxon>Dikarya</taxon>
        <taxon>Basidiomycota</taxon>
        <taxon>Agaricomycotina</taxon>
        <taxon>Tremellomycetes</taxon>
        <taxon>Trichosporonales</taxon>
        <taxon>Trichosporonaceae</taxon>
        <taxon>Apiotrichum</taxon>
    </lineage>
</organism>
<keyword evidence="5 6" id="KW-0472">Membrane</keyword>
<feature type="transmembrane region" description="Helical" evidence="6">
    <location>
        <begin position="494"/>
        <end position="514"/>
    </location>
</feature>
<dbReference type="Pfam" id="PF00324">
    <property type="entry name" value="AA_permease"/>
    <property type="match status" value="1"/>
</dbReference>
<feature type="transmembrane region" description="Helical" evidence="6">
    <location>
        <begin position="342"/>
        <end position="366"/>
    </location>
</feature>
<feature type="transmembrane region" description="Helical" evidence="6">
    <location>
        <begin position="58"/>
        <end position="78"/>
    </location>
</feature>
<feature type="domain" description="Amino acid permease/ SLC12A" evidence="7">
    <location>
        <begin position="55"/>
        <end position="521"/>
    </location>
</feature>
<dbReference type="RefSeq" id="XP_028472609.1">
    <property type="nucleotide sequence ID" value="XM_028619113.1"/>
</dbReference>
<evidence type="ECO:0000256" key="4">
    <source>
        <dbReference type="ARBA" id="ARBA00022989"/>
    </source>
</evidence>
<accession>A0A427XF52</accession>
<comment type="caution">
    <text evidence="8">The sequence shown here is derived from an EMBL/GenBank/DDBJ whole genome shotgun (WGS) entry which is preliminary data.</text>
</comment>
<evidence type="ECO:0000256" key="2">
    <source>
        <dbReference type="ARBA" id="ARBA00022448"/>
    </source>
</evidence>
<evidence type="ECO:0000259" key="7">
    <source>
        <dbReference type="Pfam" id="PF00324"/>
    </source>
</evidence>
<keyword evidence="2" id="KW-0813">Transport</keyword>
<dbReference type="PANTHER" id="PTHR43341:SF15">
    <property type="entry name" value="GENERAL AMINO ACID PERMEASE AGP2"/>
    <property type="match status" value="1"/>
</dbReference>
<feature type="transmembrane region" description="Helical" evidence="6">
    <location>
        <begin position="242"/>
        <end position="265"/>
    </location>
</feature>
<dbReference type="EMBL" id="RSCE01000016">
    <property type="protein sequence ID" value="RSH77462.1"/>
    <property type="molecule type" value="Genomic_DNA"/>
</dbReference>
<feature type="transmembrane region" description="Helical" evidence="6">
    <location>
        <begin position="195"/>
        <end position="215"/>
    </location>
</feature>
<dbReference type="OrthoDB" id="10062876at2759"/>
<dbReference type="PIRSF" id="PIRSF006060">
    <property type="entry name" value="AA_transporter"/>
    <property type="match status" value="1"/>
</dbReference>
<keyword evidence="9" id="KW-1185">Reference proteome</keyword>
<feature type="transmembrane region" description="Helical" evidence="6">
    <location>
        <begin position="416"/>
        <end position="439"/>
    </location>
</feature>
<dbReference type="FunFam" id="1.20.1740.10:FF:000001">
    <property type="entry name" value="Amino acid permease"/>
    <property type="match status" value="1"/>
</dbReference>
<feature type="transmembrane region" description="Helical" evidence="6">
    <location>
        <begin position="460"/>
        <end position="482"/>
    </location>
</feature>
<evidence type="ECO:0000313" key="9">
    <source>
        <dbReference type="Proteomes" id="UP000279236"/>
    </source>
</evidence>